<dbReference type="InterPro" id="IPR002372">
    <property type="entry name" value="PQQ_rpt_dom"/>
</dbReference>
<gene>
    <name evidence="3" type="ORF">ADIARSV_4074</name>
</gene>
<dbReference type="PANTHER" id="PTHR34512:SF30">
    <property type="entry name" value="OUTER MEMBRANE PROTEIN ASSEMBLY FACTOR BAMB"/>
    <property type="match status" value="1"/>
</dbReference>
<organism evidence="3 4">
    <name type="scientific">Arcticibacter svalbardensis MN12-7</name>
    <dbReference type="NCBI Taxonomy" id="1150600"/>
    <lineage>
        <taxon>Bacteria</taxon>
        <taxon>Pseudomonadati</taxon>
        <taxon>Bacteroidota</taxon>
        <taxon>Sphingobacteriia</taxon>
        <taxon>Sphingobacteriales</taxon>
        <taxon>Sphingobacteriaceae</taxon>
        <taxon>Arcticibacter</taxon>
    </lineage>
</organism>
<dbReference type="EMBL" id="AQPN01000143">
    <property type="protein sequence ID" value="EOR92792.1"/>
    <property type="molecule type" value="Genomic_DNA"/>
</dbReference>
<feature type="domain" description="Pyrrolo-quinoline quinone repeat" evidence="2">
    <location>
        <begin position="475"/>
        <end position="597"/>
    </location>
</feature>
<dbReference type="InterPro" id="IPR029052">
    <property type="entry name" value="Metallo-depent_PP-like"/>
</dbReference>
<dbReference type="Pfam" id="PF00149">
    <property type="entry name" value="Metallophos"/>
    <property type="match status" value="1"/>
</dbReference>
<dbReference type="InterPro" id="IPR015943">
    <property type="entry name" value="WD40/YVTN_repeat-like_dom_sf"/>
</dbReference>
<dbReference type="AlphaFoldDB" id="R9GLT1"/>
<dbReference type="InterPro" id="IPR011047">
    <property type="entry name" value="Quinoprotein_ADH-like_sf"/>
</dbReference>
<dbReference type="Pfam" id="PF13360">
    <property type="entry name" value="PQQ_2"/>
    <property type="match status" value="2"/>
</dbReference>
<dbReference type="InterPro" id="IPR004843">
    <property type="entry name" value="Calcineurin-like_PHP"/>
</dbReference>
<dbReference type="InterPro" id="IPR018391">
    <property type="entry name" value="PQQ_b-propeller_rpt"/>
</dbReference>
<keyword evidence="4" id="KW-1185">Reference proteome</keyword>
<dbReference type="SUPFAM" id="SSF50998">
    <property type="entry name" value="Quinoprotein alcohol dehydrogenase-like"/>
    <property type="match status" value="2"/>
</dbReference>
<comment type="caution">
    <text evidence="3">The sequence shown here is derived from an EMBL/GenBank/DDBJ whole genome shotgun (WGS) entry which is preliminary data.</text>
</comment>
<dbReference type="Gene3D" id="2.130.10.10">
    <property type="entry name" value="YVTN repeat-like/Quinoprotein amine dehydrogenase"/>
    <property type="match status" value="1"/>
</dbReference>
<dbReference type="Proteomes" id="UP000014174">
    <property type="component" value="Unassembled WGS sequence"/>
</dbReference>
<dbReference type="SUPFAM" id="SSF56300">
    <property type="entry name" value="Metallo-dependent phosphatases"/>
    <property type="match status" value="1"/>
</dbReference>
<dbReference type="GO" id="GO:0016787">
    <property type="term" value="F:hydrolase activity"/>
    <property type="evidence" value="ECO:0007669"/>
    <property type="project" value="InterPro"/>
</dbReference>
<dbReference type="PATRIC" id="fig|1150600.3.peg.4033"/>
<dbReference type="eggNOG" id="COG1520">
    <property type="taxonomic scope" value="Bacteria"/>
</dbReference>
<evidence type="ECO:0000313" key="4">
    <source>
        <dbReference type="Proteomes" id="UP000014174"/>
    </source>
</evidence>
<dbReference type="SMART" id="SM00564">
    <property type="entry name" value="PQQ"/>
    <property type="match status" value="7"/>
</dbReference>
<sequence length="626" mass="69609">MTLKKIPAMKIFKIAFLFLLFIGLQNVLLAQSVQFAFVSDTHIGNSTAAEDLRRTVQDINENAALEFVMVTGDITEFGADTELKLARQILDSLNKPWYVVGGNHDSNWSESGANSFRKVFGSETFAFIKGGYQFAATSSGPNMRMSPGQVPRENLVWLDSVLNNMKDPSMPLIYINHYPQDSSLNNWYDALDKVKKRNVQLLLCGHGHNNHLYNFEGIPQVMGRSNLRAKDSIGGYNIVTIKEGKATFEERKPLINTQRQWLEVPMLNHHFASSTQAYPRPSFAVNDKYPQVKKQWQYQDQSDIGSGMALGKGLVVAANTNGQLYALDVKDGKLKWSFATGGKVYSTPAISGDHVVAGSSDNFIYCISLLNGKLIWKYEAQKAVLGSPMIHKDVVYIGSSDGHFRALNLITGALLWDFKEVRGFVVTKPLIYKGKIYFGCWANDFYALNIKTGILQWKWNNGAASRMYSPAACYPVASNGRIFIVAPDQYMTSLDAQTGMVIWRQKMKEGRVRESMGISSNGKRVYVKTMDGQLFGVSTKADSLKISFKSALKLPYELSPSAIVERKGLIYVPSHAGLASAINSKTGEVVWQYKSSNALVNPMLPFGKNAVLMSTMDGKIVSLKYK</sequence>
<keyword evidence="3" id="KW-0723">Serine/threonine-protein kinase</keyword>
<evidence type="ECO:0000259" key="2">
    <source>
        <dbReference type="Pfam" id="PF13360"/>
    </source>
</evidence>
<proteinExistence type="predicted"/>
<keyword evidence="3" id="KW-0418">Kinase</keyword>
<dbReference type="PANTHER" id="PTHR34512">
    <property type="entry name" value="CELL SURFACE PROTEIN"/>
    <property type="match status" value="1"/>
</dbReference>
<keyword evidence="3" id="KW-0808">Transferase</keyword>
<dbReference type="GO" id="GO:0004674">
    <property type="term" value="F:protein serine/threonine kinase activity"/>
    <property type="evidence" value="ECO:0007669"/>
    <property type="project" value="UniProtKB-KW"/>
</dbReference>
<dbReference type="STRING" id="1150600.ADIARSV_4074"/>
<dbReference type="eggNOG" id="COG1409">
    <property type="taxonomic scope" value="Bacteria"/>
</dbReference>
<reference evidence="3 4" key="1">
    <citation type="journal article" date="2013" name="Genome Announc.">
        <title>Draft Genome Sequence of Arcticibacter svalbardensis Strain MN12-7T, a Member of the Family Sphingobacteriaceae Isolated from an Arctic Soil Sample.</title>
        <authorList>
            <person name="Shivaji S."/>
            <person name="Ara S."/>
            <person name="Prasad S."/>
            <person name="Manasa B.P."/>
            <person name="Begum Z."/>
            <person name="Singh A."/>
            <person name="Kumar Pinnaka A."/>
        </authorList>
    </citation>
    <scope>NUCLEOTIDE SEQUENCE [LARGE SCALE GENOMIC DNA]</scope>
    <source>
        <strain evidence="3 4">MN12-7</strain>
    </source>
</reference>
<accession>R9GLT1</accession>
<feature type="domain" description="Calcineurin-like phosphoesterase" evidence="1">
    <location>
        <begin position="35"/>
        <end position="209"/>
    </location>
</feature>
<evidence type="ECO:0000259" key="1">
    <source>
        <dbReference type="Pfam" id="PF00149"/>
    </source>
</evidence>
<name>R9GLT1_9SPHI</name>
<evidence type="ECO:0000313" key="3">
    <source>
        <dbReference type="EMBL" id="EOR92792.1"/>
    </source>
</evidence>
<feature type="domain" description="Pyrrolo-quinoline quinone repeat" evidence="2">
    <location>
        <begin position="294"/>
        <end position="417"/>
    </location>
</feature>
<protein>
    <submittedName>
        <fullName evidence="3">Serine/threonine protein kinase related protein</fullName>
    </submittedName>
</protein>
<dbReference type="Gene3D" id="3.60.21.10">
    <property type="match status" value="1"/>
</dbReference>